<dbReference type="EnsemblMetazoa" id="CJA01781.1">
    <property type="protein sequence ID" value="CJA01781.1"/>
    <property type="gene ID" value="WBGene00120985"/>
</dbReference>
<dbReference type="PRINTS" id="PR00716">
    <property type="entry name" value="MPIPHPHTASE"/>
</dbReference>
<keyword evidence="3" id="KW-0132">Cell division</keyword>
<dbReference type="PANTHER" id="PTHR10828:SF74">
    <property type="entry name" value="M-PHASE INDUCER PHOSPHATASE"/>
    <property type="match status" value="1"/>
</dbReference>
<dbReference type="InterPro" id="IPR000751">
    <property type="entry name" value="MPI_Phosphatase"/>
</dbReference>
<evidence type="ECO:0000256" key="4">
    <source>
        <dbReference type="ARBA" id="ARBA00022801"/>
    </source>
</evidence>
<dbReference type="PROSITE" id="PS50206">
    <property type="entry name" value="RHODANESE_3"/>
    <property type="match status" value="1"/>
</dbReference>
<dbReference type="InterPro" id="IPR036873">
    <property type="entry name" value="Rhodanese-like_dom_sf"/>
</dbReference>
<evidence type="ECO:0000256" key="1">
    <source>
        <dbReference type="ARBA" id="ARBA00011065"/>
    </source>
</evidence>
<keyword evidence="4" id="KW-0378">Hydrolase</keyword>
<name>A0A8R1DGP4_CAEJA</name>
<dbReference type="GO" id="GO:0005634">
    <property type="term" value="C:nucleus"/>
    <property type="evidence" value="ECO:0007669"/>
    <property type="project" value="TreeGrafter"/>
</dbReference>
<proteinExistence type="inferred from homology"/>
<dbReference type="Proteomes" id="UP000005237">
    <property type="component" value="Unassembled WGS sequence"/>
</dbReference>
<organism evidence="9 10">
    <name type="scientific">Caenorhabditis japonica</name>
    <dbReference type="NCBI Taxonomy" id="281687"/>
    <lineage>
        <taxon>Eukaryota</taxon>
        <taxon>Metazoa</taxon>
        <taxon>Ecdysozoa</taxon>
        <taxon>Nematoda</taxon>
        <taxon>Chromadorea</taxon>
        <taxon>Rhabditida</taxon>
        <taxon>Rhabditina</taxon>
        <taxon>Rhabditomorpha</taxon>
        <taxon>Rhabditoidea</taxon>
        <taxon>Rhabditidae</taxon>
        <taxon>Peloderinae</taxon>
        <taxon>Caenorhabditis</taxon>
    </lineage>
</organism>
<dbReference type="InterPro" id="IPR001763">
    <property type="entry name" value="Rhodanese-like_dom"/>
</dbReference>
<evidence type="ECO:0000256" key="5">
    <source>
        <dbReference type="ARBA" id="ARBA00022912"/>
    </source>
</evidence>
<evidence type="ECO:0000259" key="8">
    <source>
        <dbReference type="PROSITE" id="PS50206"/>
    </source>
</evidence>
<comment type="catalytic activity">
    <reaction evidence="7">
        <text>O-phospho-L-tyrosyl-[protein] + H2O = L-tyrosyl-[protein] + phosphate</text>
        <dbReference type="Rhea" id="RHEA:10684"/>
        <dbReference type="Rhea" id="RHEA-COMP:10136"/>
        <dbReference type="Rhea" id="RHEA-COMP:20101"/>
        <dbReference type="ChEBI" id="CHEBI:15377"/>
        <dbReference type="ChEBI" id="CHEBI:43474"/>
        <dbReference type="ChEBI" id="CHEBI:46858"/>
        <dbReference type="ChEBI" id="CHEBI:61978"/>
        <dbReference type="EC" id="3.1.3.48"/>
    </reaction>
</comment>
<evidence type="ECO:0000256" key="6">
    <source>
        <dbReference type="ARBA" id="ARBA00023306"/>
    </source>
</evidence>
<evidence type="ECO:0000313" key="9">
    <source>
        <dbReference type="EnsemblMetazoa" id="CJA01781.1"/>
    </source>
</evidence>
<dbReference type="EC" id="3.1.3.48" evidence="2"/>
<evidence type="ECO:0000256" key="3">
    <source>
        <dbReference type="ARBA" id="ARBA00022618"/>
    </source>
</evidence>
<dbReference type="GO" id="GO:0051301">
    <property type="term" value="P:cell division"/>
    <property type="evidence" value="ECO:0007669"/>
    <property type="project" value="UniProtKB-KW"/>
</dbReference>
<comment type="similarity">
    <text evidence="1">Belongs to the MPI phosphatase family.</text>
</comment>
<evidence type="ECO:0000256" key="2">
    <source>
        <dbReference type="ARBA" id="ARBA00013064"/>
    </source>
</evidence>
<dbReference type="GO" id="GO:0110032">
    <property type="term" value="P:positive regulation of G2/MI transition of meiotic cell cycle"/>
    <property type="evidence" value="ECO:0007669"/>
    <property type="project" value="TreeGrafter"/>
</dbReference>
<dbReference type="Gene3D" id="3.40.250.10">
    <property type="entry name" value="Rhodanese-like domain"/>
    <property type="match status" value="1"/>
</dbReference>
<reference evidence="10" key="1">
    <citation type="submission" date="2010-08" db="EMBL/GenBank/DDBJ databases">
        <authorList>
            <consortium name="Caenorhabditis japonica Sequencing Consortium"/>
            <person name="Wilson R.K."/>
        </authorList>
    </citation>
    <scope>NUCLEOTIDE SEQUENCE [LARGE SCALE GENOMIC DNA]</scope>
    <source>
        <strain evidence="10">DF5081</strain>
    </source>
</reference>
<dbReference type="SUPFAM" id="SSF52821">
    <property type="entry name" value="Rhodanese/Cell cycle control phosphatase"/>
    <property type="match status" value="1"/>
</dbReference>
<reference evidence="9" key="2">
    <citation type="submission" date="2022-06" db="UniProtKB">
        <authorList>
            <consortium name="EnsemblMetazoa"/>
        </authorList>
    </citation>
    <scope>IDENTIFICATION</scope>
    <source>
        <strain evidence="9">DF5081</strain>
    </source>
</reference>
<evidence type="ECO:0000256" key="7">
    <source>
        <dbReference type="ARBA" id="ARBA00051722"/>
    </source>
</evidence>
<accession>A0A8R1DGP4</accession>
<keyword evidence="5" id="KW-0904">Protein phosphatase</keyword>
<sequence>GAVNIYSLDELEKYLFDEYGVKSTLVGLVPIFYCEYSQVRGPAMARRLRKIDTHRNNHKALDFPEIYLLDRGYVNFWSDAERRDLCEPCHYISMHSKPYKHTLRQYTQHRSKSSVDGRKAKKNRLHVFSTTHLLEEPLEEQMEVETETVPKEIVRLSRAQTPRTRLLFE</sequence>
<protein>
    <recommendedName>
        <fullName evidence="2">protein-tyrosine-phosphatase</fullName>
        <ecNumber evidence="2">3.1.3.48</ecNumber>
    </recommendedName>
</protein>
<dbReference type="AlphaFoldDB" id="A0A8R1DGP4"/>
<keyword evidence="6" id="KW-0131">Cell cycle</keyword>
<dbReference type="GO" id="GO:0004725">
    <property type="term" value="F:protein tyrosine phosphatase activity"/>
    <property type="evidence" value="ECO:0007669"/>
    <property type="project" value="UniProtKB-EC"/>
</dbReference>
<keyword evidence="10" id="KW-1185">Reference proteome</keyword>
<dbReference type="GO" id="GO:0005737">
    <property type="term" value="C:cytoplasm"/>
    <property type="evidence" value="ECO:0007669"/>
    <property type="project" value="TreeGrafter"/>
</dbReference>
<evidence type="ECO:0000313" key="10">
    <source>
        <dbReference type="Proteomes" id="UP000005237"/>
    </source>
</evidence>
<dbReference type="PANTHER" id="PTHR10828">
    <property type="entry name" value="M-PHASE INDUCER PHOSPHATASE DUAL SPECIFICITY PHOSPHATASE CDC25"/>
    <property type="match status" value="1"/>
</dbReference>
<dbReference type="GO" id="GO:0000086">
    <property type="term" value="P:G2/M transition of mitotic cell cycle"/>
    <property type="evidence" value="ECO:0007669"/>
    <property type="project" value="TreeGrafter"/>
</dbReference>
<feature type="domain" description="Rhodanese" evidence="8">
    <location>
        <begin position="1"/>
        <end position="85"/>
    </location>
</feature>
<dbReference type="GO" id="GO:0010971">
    <property type="term" value="P:positive regulation of G2/M transition of mitotic cell cycle"/>
    <property type="evidence" value="ECO:0007669"/>
    <property type="project" value="TreeGrafter"/>
</dbReference>